<dbReference type="Proteomes" id="UP000466894">
    <property type="component" value="Chromosome"/>
</dbReference>
<dbReference type="OrthoDB" id="4201904at2"/>
<gene>
    <name evidence="4" type="ORF">BST37_21960</name>
    <name evidence="3" type="ORF">MNVI_22850</name>
</gene>
<reference evidence="3" key="3">
    <citation type="submission" date="2020-02" db="EMBL/GenBank/DDBJ databases">
        <authorList>
            <person name="Matsumoto Y."/>
            <person name="Motooka D."/>
            <person name="Nakamura S."/>
        </authorList>
    </citation>
    <scope>NUCLEOTIDE SEQUENCE</scope>
    <source>
        <strain evidence="3">JCM 16367</strain>
    </source>
</reference>
<dbReference type="KEGG" id="mnv:MNVI_22850"/>
<feature type="compositionally biased region" description="Low complexity" evidence="1">
    <location>
        <begin position="15"/>
        <end position="34"/>
    </location>
</feature>
<name>A0A7I7PE94_9MYCO</name>
<protein>
    <recommendedName>
        <fullName evidence="7">DUF2993 domain-containing protein</fullName>
    </recommendedName>
</protein>
<keyword evidence="2" id="KW-0472">Membrane</keyword>
<accession>A0A7I7PE94</accession>
<dbReference type="Proteomes" id="UP000192374">
    <property type="component" value="Unassembled WGS sequence"/>
</dbReference>
<keyword evidence="2" id="KW-1133">Transmembrane helix</keyword>
<dbReference type="EMBL" id="MVIC01000078">
    <property type="protein sequence ID" value="ORB10868.1"/>
    <property type="molecule type" value="Genomic_DNA"/>
</dbReference>
<evidence type="ECO:0000313" key="5">
    <source>
        <dbReference type="Proteomes" id="UP000192374"/>
    </source>
</evidence>
<dbReference type="AlphaFoldDB" id="A0A7I7PE94"/>
<reference evidence="4 5" key="1">
    <citation type="submission" date="2017-02" db="EMBL/GenBank/DDBJ databases">
        <title>The new phylogeny of genus Mycobacterium.</title>
        <authorList>
            <person name="Tortoli E."/>
            <person name="Trovato A."/>
            <person name="Cirillo D.M."/>
        </authorList>
    </citation>
    <scope>NUCLEOTIDE SEQUENCE [LARGE SCALE GENOMIC DNA]</scope>
    <source>
        <strain evidence="4 5">DSM 45145</strain>
    </source>
</reference>
<reference evidence="3 6" key="2">
    <citation type="journal article" date="2019" name="Emerg. Microbes Infect.">
        <title>Comprehensive subspecies identification of 175 nontuberculous mycobacteria species based on 7547 genomic profiles.</title>
        <authorList>
            <person name="Matsumoto Y."/>
            <person name="Kinjo T."/>
            <person name="Motooka D."/>
            <person name="Nabeya D."/>
            <person name="Jung N."/>
            <person name="Uechi K."/>
            <person name="Horii T."/>
            <person name="Iida T."/>
            <person name="Fujita J."/>
            <person name="Nakamura S."/>
        </authorList>
    </citation>
    <scope>NUCLEOTIDE SEQUENCE [LARGE SCALE GENOMIC DNA]</scope>
    <source>
        <strain evidence="3 6">JCM 16367</strain>
    </source>
</reference>
<evidence type="ECO:0000313" key="4">
    <source>
        <dbReference type="EMBL" id="ORB10868.1"/>
    </source>
</evidence>
<dbReference type="EMBL" id="AP022583">
    <property type="protein sequence ID" value="BBY06967.1"/>
    <property type="molecule type" value="Genomic_DNA"/>
</dbReference>
<feature type="region of interest" description="Disordered" evidence="1">
    <location>
        <begin position="1"/>
        <end position="122"/>
    </location>
</feature>
<feature type="compositionally biased region" description="Low complexity" evidence="1">
    <location>
        <begin position="65"/>
        <end position="75"/>
    </location>
</feature>
<evidence type="ECO:0008006" key="7">
    <source>
        <dbReference type="Google" id="ProtNLM"/>
    </source>
</evidence>
<evidence type="ECO:0000313" key="6">
    <source>
        <dbReference type="Proteomes" id="UP000466894"/>
    </source>
</evidence>
<evidence type="ECO:0000256" key="1">
    <source>
        <dbReference type="SAM" id="MobiDB-lite"/>
    </source>
</evidence>
<sequence length="369" mass="38343">MTNPQGPPHEDPSEWARPASESPAEEPAAPSEAPTGQMHPGEHQPPGDRTEPVPGQSEPPPSGPTQPTQPTQDYPAAPPGQPTYPQDYPAAPPPGQAPYPQDYPAGPPPGQPPSEGTSAPVKTKRRFLRDPLSIVLAVVIVVALLIAGVIGAELYARHRADSVVAAATQCVVQDKVSVSFGPTPFLLQHLTGNYRDISIKTAGNQIRSAKGMKADIHIDKVDLNGNANSKGTISALDANVTWSSEGIKQTVQDAVPFLGGLVNTVTTNPADGTVELRGALGLGSVTVKPQVANNGLSLQVVKVTALGTTVPHETAQAALDTFASSLTNDYPLGVHADSVQVTNDSVAAHFSTRNASIPPGESDPCFAKL</sequence>
<evidence type="ECO:0000313" key="3">
    <source>
        <dbReference type="EMBL" id="BBY06967.1"/>
    </source>
</evidence>
<dbReference type="Pfam" id="PF11209">
    <property type="entry name" value="LmeA"/>
    <property type="match status" value="1"/>
</dbReference>
<feature type="transmembrane region" description="Helical" evidence="2">
    <location>
        <begin position="132"/>
        <end position="152"/>
    </location>
</feature>
<dbReference type="RefSeq" id="WP_083090030.1">
    <property type="nucleotide sequence ID" value="NZ_AP022583.1"/>
</dbReference>
<keyword evidence="2" id="KW-0812">Transmembrane</keyword>
<feature type="compositionally biased region" description="Basic and acidic residues" evidence="1">
    <location>
        <begin position="40"/>
        <end position="51"/>
    </location>
</feature>
<proteinExistence type="predicted"/>
<keyword evidence="5" id="KW-1185">Reference proteome</keyword>
<evidence type="ECO:0000256" key="2">
    <source>
        <dbReference type="SAM" id="Phobius"/>
    </source>
</evidence>
<organism evidence="3 6">
    <name type="scientific">Mycobacterium noviomagense</name>
    <dbReference type="NCBI Taxonomy" id="459858"/>
    <lineage>
        <taxon>Bacteria</taxon>
        <taxon>Bacillati</taxon>
        <taxon>Actinomycetota</taxon>
        <taxon>Actinomycetes</taxon>
        <taxon>Mycobacteriales</taxon>
        <taxon>Mycobacteriaceae</taxon>
        <taxon>Mycobacterium</taxon>
    </lineage>
</organism>
<dbReference type="InterPro" id="IPR021373">
    <property type="entry name" value="DUF2993"/>
</dbReference>